<dbReference type="GO" id="GO:0016787">
    <property type="term" value="F:hydrolase activity"/>
    <property type="evidence" value="ECO:0007669"/>
    <property type="project" value="TreeGrafter"/>
</dbReference>
<dbReference type="STRING" id="1094715.GCA_000236165_02861"/>
<feature type="transmembrane region" description="Helical" evidence="6">
    <location>
        <begin position="58"/>
        <end position="76"/>
    </location>
</feature>
<evidence type="ECO:0000256" key="1">
    <source>
        <dbReference type="ARBA" id="ARBA00004141"/>
    </source>
</evidence>
<dbReference type="GO" id="GO:0016020">
    <property type="term" value="C:membrane"/>
    <property type="evidence" value="ECO:0007669"/>
    <property type="project" value="UniProtKB-SubCell"/>
</dbReference>
<evidence type="ECO:0000256" key="4">
    <source>
        <dbReference type="ARBA" id="ARBA00022989"/>
    </source>
</evidence>
<dbReference type="GeneID" id="93293769"/>
<dbReference type="Pfam" id="PF07947">
    <property type="entry name" value="YhhN"/>
    <property type="match status" value="1"/>
</dbReference>
<dbReference type="InterPro" id="IPR012506">
    <property type="entry name" value="TMEM86B-like"/>
</dbReference>
<reference evidence="7 8" key="1">
    <citation type="submission" date="2018-06" db="EMBL/GenBank/DDBJ databases">
        <authorList>
            <consortium name="Pathogen Informatics"/>
            <person name="Doyle S."/>
        </authorList>
    </citation>
    <scope>NUCLEOTIDE SEQUENCE [LARGE SCALE GENOMIC DNA]</scope>
    <source>
        <strain evidence="7 8">NCTC11370</strain>
    </source>
</reference>
<dbReference type="Proteomes" id="UP000254554">
    <property type="component" value="Unassembled WGS sequence"/>
</dbReference>
<comment type="subcellular location">
    <subcellularLocation>
        <location evidence="1">Membrane</location>
        <topology evidence="1">Multi-pass membrane protein</topology>
    </subcellularLocation>
</comment>
<comment type="similarity">
    <text evidence="2">Belongs to the TMEM86 family.</text>
</comment>
<feature type="transmembrane region" description="Helical" evidence="6">
    <location>
        <begin position="139"/>
        <end position="156"/>
    </location>
</feature>
<dbReference type="PANTHER" id="PTHR31885">
    <property type="entry name" value="GH04784P"/>
    <property type="match status" value="1"/>
</dbReference>
<dbReference type="RefSeq" id="WP_010654883.1">
    <property type="nucleotide sequence ID" value="NZ_JAPHOO010000002.1"/>
</dbReference>
<evidence type="ECO:0000256" key="3">
    <source>
        <dbReference type="ARBA" id="ARBA00022692"/>
    </source>
</evidence>
<keyword evidence="4 6" id="KW-1133">Transmembrane helix</keyword>
<evidence type="ECO:0000313" key="8">
    <source>
        <dbReference type="Proteomes" id="UP000254554"/>
    </source>
</evidence>
<dbReference type="OrthoDB" id="5651790at2"/>
<proteinExistence type="inferred from homology"/>
<keyword evidence="3 6" id="KW-0812">Transmembrane</keyword>
<feature type="transmembrane region" description="Helical" evidence="6">
    <location>
        <begin position="113"/>
        <end position="133"/>
    </location>
</feature>
<evidence type="ECO:0000256" key="2">
    <source>
        <dbReference type="ARBA" id="ARBA00007375"/>
    </source>
</evidence>
<accession>A0A377GD87</accession>
<feature type="transmembrane region" description="Helical" evidence="6">
    <location>
        <begin position="168"/>
        <end position="185"/>
    </location>
</feature>
<evidence type="ECO:0000313" key="7">
    <source>
        <dbReference type="EMBL" id="STO22775.1"/>
    </source>
</evidence>
<feature type="transmembrane region" description="Helical" evidence="6">
    <location>
        <begin position="191"/>
        <end position="210"/>
    </location>
</feature>
<keyword evidence="8" id="KW-1185">Reference proteome</keyword>
<evidence type="ECO:0000256" key="6">
    <source>
        <dbReference type="SAM" id="Phobius"/>
    </source>
</evidence>
<dbReference type="AlphaFoldDB" id="A0A377GD87"/>
<dbReference type="PANTHER" id="PTHR31885:SF6">
    <property type="entry name" value="GH04784P"/>
    <property type="match status" value="1"/>
</dbReference>
<sequence>MLGHPFKTTLPFILISMVLYLILLPMIQFPSTTFFKAIPIALLMLFTLQVNCKRPVKVLLLFALGFSLIGDILLTFPVKMALQMGILAFMATHCCYISLFLKNMQFRKQNVLSFLPVLAFVLISFYFLSPFLGEMKTPVAVYLCLLTLMVFFAFQVKKPAFLTRLGACLFLLSDFVLSINLFVLLNNKPMAVLVMFLYYLAQFLLVISITQTKTMVFFKIHNLFHGHK</sequence>
<name>A0A377GD87_9GAMM</name>
<organism evidence="7 8">
    <name type="scientific">Fluoribacter dumoffii</name>
    <dbReference type="NCBI Taxonomy" id="463"/>
    <lineage>
        <taxon>Bacteria</taxon>
        <taxon>Pseudomonadati</taxon>
        <taxon>Pseudomonadota</taxon>
        <taxon>Gammaproteobacteria</taxon>
        <taxon>Legionellales</taxon>
        <taxon>Legionellaceae</taxon>
        <taxon>Fluoribacter</taxon>
    </lineage>
</organism>
<evidence type="ECO:0000256" key="5">
    <source>
        <dbReference type="ARBA" id="ARBA00023136"/>
    </source>
</evidence>
<keyword evidence="5 6" id="KW-0472">Membrane</keyword>
<gene>
    <name evidence="7" type="ORF">NCTC11370_02876</name>
</gene>
<dbReference type="EMBL" id="UGGT01000001">
    <property type="protein sequence ID" value="STO22775.1"/>
    <property type="molecule type" value="Genomic_DNA"/>
</dbReference>
<protein>
    <submittedName>
        <fullName evidence="7">YhhN-like protein</fullName>
    </submittedName>
</protein>
<feature type="transmembrane region" description="Helical" evidence="6">
    <location>
        <begin position="82"/>
        <end position="101"/>
    </location>
</feature>
<feature type="transmembrane region" description="Helical" evidence="6">
    <location>
        <begin position="9"/>
        <end position="27"/>
    </location>
</feature>